<keyword evidence="6" id="KW-0472">Membrane</keyword>
<sequence length="174" mass="19684">MKTKKRMVPVVSAGSLADVAFLLLIFFLVATTIQTDTGLNVLLPAWTENDIVEKKQNRNVLSVLINSENELMIEGKRAQLSDLQTRTEQLILKEATSPKLALISLQNDNGTSYETYLAVYNEIKAGYNHIWEDESLRRFGQHYDDLDKKSQADVRKNYPLVISEVEPSTIAINQ</sequence>
<evidence type="ECO:0000256" key="2">
    <source>
        <dbReference type="ARBA" id="ARBA00005811"/>
    </source>
</evidence>
<evidence type="ECO:0000256" key="4">
    <source>
        <dbReference type="ARBA" id="ARBA00022692"/>
    </source>
</evidence>
<keyword evidence="5" id="KW-1133">Transmembrane helix</keyword>
<name>A0A6S6SUZ3_9BACT</name>
<gene>
    <name evidence="8" type="ORF">HELGO_WM14606</name>
</gene>
<organism evidence="8">
    <name type="scientific">uncultured Aureispira sp</name>
    <dbReference type="NCBI Taxonomy" id="1331704"/>
    <lineage>
        <taxon>Bacteria</taxon>
        <taxon>Pseudomonadati</taxon>
        <taxon>Bacteroidota</taxon>
        <taxon>Saprospiria</taxon>
        <taxon>Saprospirales</taxon>
        <taxon>Saprospiraceae</taxon>
        <taxon>Aureispira</taxon>
        <taxon>environmental samples</taxon>
    </lineage>
</organism>
<dbReference type="GO" id="GO:0015031">
    <property type="term" value="P:protein transport"/>
    <property type="evidence" value="ECO:0007669"/>
    <property type="project" value="UniProtKB-KW"/>
</dbReference>
<dbReference type="GO" id="GO:0022857">
    <property type="term" value="F:transmembrane transporter activity"/>
    <property type="evidence" value="ECO:0007669"/>
    <property type="project" value="InterPro"/>
</dbReference>
<dbReference type="AlphaFoldDB" id="A0A6S6SUZ3"/>
<dbReference type="PANTHER" id="PTHR30558:SF3">
    <property type="entry name" value="BIOPOLYMER TRANSPORT PROTEIN EXBD-RELATED"/>
    <property type="match status" value="1"/>
</dbReference>
<dbReference type="InterPro" id="IPR003400">
    <property type="entry name" value="ExbD"/>
</dbReference>
<reference evidence="8" key="1">
    <citation type="submission" date="2020-01" db="EMBL/GenBank/DDBJ databases">
        <authorList>
            <person name="Meier V. D."/>
            <person name="Meier V D."/>
        </authorList>
    </citation>
    <scope>NUCLEOTIDE SEQUENCE</scope>
    <source>
        <strain evidence="8">HLG_WM_MAG_10</strain>
    </source>
</reference>
<evidence type="ECO:0000256" key="5">
    <source>
        <dbReference type="ARBA" id="ARBA00022989"/>
    </source>
</evidence>
<keyword evidence="3" id="KW-1003">Cell membrane</keyword>
<evidence type="ECO:0000256" key="6">
    <source>
        <dbReference type="ARBA" id="ARBA00023136"/>
    </source>
</evidence>
<protein>
    <submittedName>
        <fullName evidence="8">Biopolymer transport protein</fullName>
    </submittedName>
</protein>
<evidence type="ECO:0000313" key="8">
    <source>
        <dbReference type="EMBL" id="CAA6810901.1"/>
    </source>
</evidence>
<accession>A0A6S6SUZ3</accession>
<dbReference type="GO" id="GO:0005886">
    <property type="term" value="C:plasma membrane"/>
    <property type="evidence" value="ECO:0007669"/>
    <property type="project" value="UniProtKB-SubCell"/>
</dbReference>
<keyword evidence="7" id="KW-0653">Protein transport</keyword>
<comment type="similarity">
    <text evidence="2 7">Belongs to the ExbD/TolR family.</text>
</comment>
<keyword evidence="7" id="KW-0813">Transport</keyword>
<evidence type="ECO:0000256" key="1">
    <source>
        <dbReference type="ARBA" id="ARBA00004162"/>
    </source>
</evidence>
<evidence type="ECO:0000256" key="7">
    <source>
        <dbReference type="RuleBase" id="RU003879"/>
    </source>
</evidence>
<dbReference type="PANTHER" id="PTHR30558">
    <property type="entry name" value="EXBD MEMBRANE COMPONENT OF PMF-DRIVEN MACROMOLECULE IMPORT SYSTEM"/>
    <property type="match status" value="1"/>
</dbReference>
<dbReference type="Pfam" id="PF02472">
    <property type="entry name" value="ExbD"/>
    <property type="match status" value="1"/>
</dbReference>
<comment type="subcellular location">
    <subcellularLocation>
        <location evidence="1">Cell membrane</location>
        <topology evidence="1">Single-pass membrane protein</topology>
    </subcellularLocation>
    <subcellularLocation>
        <location evidence="7">Cell membrane</location>
        <topology evidence="7">Single-pass type II membrane protein</topology>
    </subcellularLocation>
</comment>
<proteinExistence type="inferred from homology"/>
<keyword evidence="4 7" id="KW-0812">Transmembrane</keyword>
<evidence type="ECO:0000256" key="3">
    <source>
        <dbReference type="ARBA" id="ARBA00022475"/>
    </source>
</evidence>
<dbReference type="EMBL" id="CACVAQ010000169">
    <property type="protein sequence ID" value="CAA6810901.1"/>
    <property type="molecule type" value="Genomic_DNA"/>
</dbReference>